<sequence length="111" mass="12835">MSQFSIPRAHAGAHRARRSPETPAAPRHAHAHRNTTPLTELNNLRNKVKDLEAKNKTLAARVEEMTKRYRELWGKYEDKKGLLTAAQKKLGGVEEELRRLRERWSAVKKLM</sequence>
<organism evidence="2 3">
    <name type="scientific">Cyphellophora attinorum</name>
    <dbReference type="NCBI Taxonomy" id="1664694"/>
    <lineage>
        <taxon>Eukaryota</taxon>
        <taxon>Fungi</taxon>
        <taxon>Dikarya</taxon>
        <taxon>Ascomycota</taxon>
        <taxon>Pezizomycotina</taxon>
        <taxon>Eurotiomycetes</taxon>
        <taxon>Chaetothyriomycetidae</taxon>
        <taxon>Chaetothyriales</taxon>
        <taxon>Cyphellophoraceae</taxon>
        <taxon>Cyphellophora</taxon>
    </lineage>
</organism>
<name>A0A0N1HWG8_9EURO</name>
<dbReference type="AlphaFoldDB" id="A0A0N1HWG8"/>
<protein>
    <submittedName>
        <fullName evidence="2">Uncharacterized protein</fullName>
    </submittedName>
</protein>
<dbReference type="EMBL" id="LFJN01000008">
    <property type="protein sequence ID" value="KPI41974.1"/>
    <property type="molecule type" value="Genomic_DNA"/>
</dbReference>
<feature type="compositionally biased region" description="Polar residues" evidence="1">
    <location>
        <begin position="34"/>
        <end position="45"/>
    </location>
</feature>
<comment type="caution">
    <text evidence="2">The sequence shown here is derived from an EMBL/GenBank/DDBJ whole genome shotgun (WGS) entry which is preliminary data.</text>
</comment>
<gene>
    <name evidence="2" type="ORF">AB675_5347</name>
</gene>
<evidence type="ECO:0000256" key="1">
    <source>
        <dbReference type="SAM" id="MobiDB-lite"/>
    </source>
</evidence>
<dbReference type="SUPFAM" id="SSF57997">
    <property type="entry name" value="Tropomyosin"/>
    <property type="match status" value="1"/>
</dbReference>
<evidence type="ECO:0000313" key="3">
    <source>
        <dbReference type="Proteomes" id="UP000038010"/>
    </source>
</evidence>
<evidence type="ECO:0000313" key="2">
    <source>
        <dbReference type="EMBL" id="KPI41974.1"/>
    </source>
</evidence>
<dbReference type="Gene3D" id="1.10.287.1490">
    <property type="match status" value="1"/>
</dbReference>
<dbReference type="GeneID" id="28737433"/>
<feature type="region of interest" description="Disordered" evidence="1">
    <location>
        <begin position="1"/>
        <end position="47"/>
    </location>
</feature>
<keyword evidence="3" id="KW-1185">Reference proteome</keyword>
<dbReference type="VEuPathDB" id="FungiDB:AB675_5347"/>
<dbReference type="Proteomes" id="UP000038010">
    <property type="component" value="Unassembled WGS sequence"/>
</dbReference>
<proteinExistence type="predicted"/>
<accession>A0A0N1HWG8</accession>
<dbReference type="RefSeq" id="XP_018001937.1">
    <property type="nucleotide sequence ID" value="XM_018145553.1"/>
</dbReference>
<reference evidence="2 3" key="1">
    <citation type="submission" date="2015-06" db="EMBL/GenBank/DDBJ databases">
        <title>Draft genome of the ant-associated black yeast Phialophora attae CBS 131958.</title>
        <authorList>
            <person name="Moreno L.F."/>
            <person name="Stielow B.J."/>
            <person name="de Hoog S."/>
            <person name="Vicente V.A."/>
            <person name="Weiss V.A."/>
            <person name="de Vries M."/>
            <person name="Cruz L.M."/>
            <person name="Souza E.M."/>
        </authorList>
    </citation>
    <scope>NUCLEOTIDE SEQUENCE [LARGE SCALE GENOMIC DNA]</scope>
    <source>
        <strain evidence="2 3">CBS 131958</strain>
    </source>
</reference>